<evidence type="ECO:0000313" key="3">
    <source>
        <dbReference type="Proteomes" id="UP001565474"/>
    </source>
</evidence>
<feature type="region of interest" description="Disordered" evidence="1">
    <location>
        <begin position="55"/>
        <end position="89"/>
    </location>
</feature>
<evidence type="ECO:0000313" key="2">
    <source>
        <dbReference type="EMBL" id="MEY9471696.1"/>
    </source>
</evidence>
<organism evidence="2 3">
    <name type="scientific">Bradyrhizobium yuanmingense</name>
    <dbReference type="NCBI Taxonomy" id="108015"/>
    <lineage>
        <taxon>Bacteria</taxon>
        <taxon>Pseudomonadati</taxon>
        <taxon>Pseudomonadota</taxon>
        <taxon>Alphaproteobacteria</taxon>
        <taxon>Hyphomicrobiales</taxon>
        <taxon>Nitrobacteraceae</taxon>
        <taxon>Bradyrhizobium</taxon>
    </lineage>
</organism>
<evidence type="ECO:0000256" key="1">
    <source>
        <dbReference type="SAM" id="MobiDB-lite"/>
    </source>
</evidence>
<protein>
    <submittedName>
        <fullName evidence="2">Uncharacterized protein</fullName>
    </submittedName>
</protein>
<proteinExistence type="predicted"/>
<accession>A0ABV4GJQ5</accession>
<dbReference type="Proteomes" id="UP001565474">
    <property type="component" value="Unassembled WGS sequence"/>
</dbReference>
<sequence length="89" mass="9865">MDARVKPAHDEDGNPFDSSPILIRLKPIPSFNHPDRLCAQAKLHLVRNQDESRDMLRERNGTHSGVSDSAAIRSRVVPKLKANGKSVAK</sequence>
<gene>
    <name evidence="2" type="ORF">ABH992_004095</name>
</gene>
<keyword evidence="3" id="KW-1185">Reference proteome</keyword>
<dbReference type="EMBL" id="JBGBZN010000002">
    <property type="protein sequence ID" value="MEY9471696.1"/>
    <property type="molecule type" value="Genomic_DNA"/>
</dbReference>
<comment type="caution">
    <text evidence="2">The sequence shown here is derived from an EMBL/GenBank/DDBJ whole genome shotgun (WGS) entry which is preliminary data.</text>
</comment>
<reference evidence="2 3" key="1">
    <citation type="submission" date="2024-07" db="EMBL/GenBank/DDBJ databases">
        <title>Genomic Encyclopedia of Type Strains, Phase V (KMG-V): Genome sequencing to study the core and pangenomes of soil and plant-associated prokaryotes.</title>
        <authorList>
            <person name="Whitman W."/>
        </authorList>
    </citation>
    <scope>NUCLEOTIDE SEQUENCE [LARGE SCALE GENOMIC DNA]</scope>
    <source>
        <strain evidence="2 3">USDA 222</strain>
    </source>
</reference>
<name>A0ABV4GJQ5_9BRAD</name>